<dbReference type="PANTHER" id="PTHR30537">
    <property type="entry name" value="HTH-TYPE TRANSCRIPTIONAL REGULATOR"/>
    <property type="match status" value="1"/>
</dbReference>
<reference evidence="6 7" key="1">
    <citation type="journal article" date="2019" name="Int. J. Syst. Evol. Microbiol.">
        <title>The Global Catalogue of Microorganisms (GCM) 10K type strain sequencing project: providing services to taxonomists for standard genome sequencing and annotation.</title>
        <authorList>
            <consortium name="The Broad Institute Genomics Platform"/>
            <consortium name="The Broad Institute Genome Sequencing Center for Infectious Disease"/>
            <person name="Wu L."/>
            <person name="Ma J."/>
        </authorList>
    </citation>
    <scope>NUCLEOTIDE SEQUENCE [LARGE SCALE GENOMIC DNA]</scope>
    <source>
        <strain evidence="6 7">JCM 15608</strain>
    </source>
</reference>
<evidence type="ECO:0000259" key="5">
    <source>
        <dbReference type="PROSITE" id="PS50931"/>
    </source>
</evidence>
<evidence type="ECO:0000313" key="6">
    <source>
        <dbReference type="EMBL" id="GAA0823815.1"/>
    </source>
</evidence>
<protein>
    <submittedName>
        <fullName evidence="6">LysR family transcriptional regulator</fullName>
    </submittedName>
</protein>
<evidence type="ECO:0000256" key="1">
    <source>
        <dbReference type="ARBA" id="ARBA00009437"/>
    </source>
</evidence>
<keyword evidence="7" id="KW-1185">Reference proteome</keyword>
<dbReference type="PANTHER" id="PTHR30537:SF20">
    <property type="entry name" value="TRANSCRIPTIONAL REGULATORY PROTEIN"/>
    <property type="match status" value="1"/>
</dbReference>
<dbReference type="InterPro" id="IPR036390">
    <property type="entry name" value="WH_DNA-bd_sf"/>
</dbReference>
<dbReference type="Gene3D" id="3.40.190.10">
    <property type="entry name" value="Periplasmic binding protein-like II"/>
    <property type="match status" value="2"/>
</dbReference>
<keyword evidence="4" id="KW-0804">Transcription</keyword>
<dbReference type="SUPFAM" id="SSF46785">
    <property type="entry name" value="Winged helix' DNA-binding domain"/>
    <property type="match status" value="1"/>
</dbReference>
<dbReference type="EMBL" id="BAAAFA010000015">
    <property type="protein sequence ID" value="GAA0823815.1"/>
    <property type="molecule type" value="Genomic_DNA"/>
</dbReference>
<dbReference type="PROSITE" id="PS50931">
    <property type="entry name" value="HTH_LYSR"/>
    <property type="match status" value="1"/>
</dbReference>
<dbReference type="Gene3D" id="1.10.10.10">
    <property type="entry name" value="Winged helix-like DNA-binding domain superfamily/Winged helix DNA-binding domain"/>
    <property type="match status" value="1"/>
</dbReference>
<comment type="similarity">
    <text evidence="1">Belongs to the LysR transcriptional regulatory family.</text>
</comment>
<sequence>MQITFVINEVNLSLKTRSDDLEILLAVIEFGGFSAAADALNIQVARISRSVTKIEKALNTAILIRTTRRVMLTDEGKKFIDAVSIGLQQIQSAESDLIVKGKVPQGKLRVDAVSPFVFHQLTPHMSAFTKAYPEIEIELNSNEGIVDLIEKRTDVAIRIGKLEDSTLHASALGKSPIFIVASPEYIAQNGLPKTPDDLKSHKLIGFSNIKSLNQWPVKGLNSVNPTMTASNGETIRQLALSGSGITCLSGFMVNTDIASGRLISLLEPYRLFGTDRELVNAVYYKSSAVAERVTAFIEFIRPRLTL</sequence>
<keyword evidence="3" id="KW-0238">DNA-binding</keyword>
<dbReference type="Pfam" id="PF00126">
    <property type="entry name" value="HTH_1"/>
    <property type="match status" value="1"/>
</dbReference>
<evidence type="ECO:0000256" key="3">
    <source>
        <dbReference type="ARBA" id="ARBA00023125"/>
    </source>
</evidence>
<dbReference type="InterPro" id="IPR000847">
    <property type="entry name" value="LysR_HTH_N"/>
</dbReference>
<accession>A0ABN1LB71</accession>
<dbReference type="InterPro" id="IPR058163">
    <property type="entry name" value="LysR-type_TF_proteobact-type"/>
</dbReference>
<keyword evidence="2" id="KW-0805">Transcription regulation</keyword>
<name>A0ABN1LB71_9GAMM</name>
<comment type="caution">
    <text evidence="6">The sequence shown here is derived from an EMBL/GenBank/DDBJ whole genome shotgun (WGS) entry which is preliminary data.</text>
</comment>
<organism evidence="6 7">
    <name type="scientific">Colwellia asteriadis</name>
    <dbReference type="NCBI Taxonomy" id="517723"/>
    <lineage>
        <taxon>Bacteria</taxon>
        <taxon>Pseudomonadati</taxon>
        <taxon>Pseudomonadota</taxon>
        <taxon>Gammaproteobacteria</taxon>
        <taxon>Alteromonadales</taxon>
        <taxon>Colwelliaceae</taxon>
        <taxon>Colwellia</taxon>
    </lineage>
</organism>
<proteinExistence type="inferred from homology"/>
<evidence type="ECO:0000256" key="4">
    <source>
        <dbReference type="ARBA" id="ARBA00023163"/>
    </source>
</evidence>
<dbReference type="Pfam" id="PF03466">
    <property type="entry name" value="LysR_substrate"/>
    <property type="match status" value="1"/>
</dbReference>
<dbReference type="SUPFAM" id="SSF53850">
    <property type="entry name" value="Periplasmic binding protein-like II"/>
    <property type="match status" value="1"/>
</dbReference>
<evidence type="ECO:0000256" key="2">
    <source>
        <dbReference type="ARBA" id="ARBA00023015"/>
    </source>
</evidence>
<dbReference type="InterPro" id="IPR036388">
    <property type="entry name" value="WH-like_DNA-bd_sf"/>
</dbReference>
<gene>
    <name evidence="6" type="ORF">GCM10009111_34050</name>
</gene>
<evidence type="ECO:0000313" key="7">
    <source>
        <dbReference type="Proteomes" id="UP001500021"/>
    </source>
</evidence>
<feature type="domain" description="HTH lysR-type" evidence="5">
    <location>
        <begin position="16"/>
        <end position="73"/>
    </location>
</feature>
<dbReference type="Proteomes" id="UP001500021">
    <property type="component" value="Unassembled WGS sequence"/>
</dbReference>
<dbReference type="InterPro" id="IPR005119">
    <property type="entry name" value="LysR_subst-bd"/>
</dbReference>